<evidence type="ECO:0000313" key="2">
    <source>
        <dbReference type="EnsemblProtists" id="EOD29598"/>
    </source>
</evidence>
<evidence type="ECO:0000313" key="3">
    <source>
        <dbReference type="Proteomes" id="UP000013827"/>
    </source>
</evidence>
<feature type="region of interest" description="Disordered" evidence="1">
    <location>
        <begin position="1"/>
        <end position="22"/>
    </location>
</feature>
<dbReference type="PaxDb" id="2903-EOD29598"/>
<dbReference type="HOGENOM" id="CLU_135425_0_0_1"/>
<dbReference type="Proteomes" id="UP000013827">
    <property type="component" value="Unassembled WGS sequence"/>
</dbReference>
<dbReference type="AlphaFoldDB" id="A0A0D3K1G3"/>
<evidence type="ECO:0000256" key="1">
    <source>
        <dbReference type="SAM" id="MobiDB-lite"/>
    </source>
</evidence>
<dbReference type="RefSeq" id="XP_005782027.1">
    <property type="nucleotide sequence ID" value="XM_005781970.1"/>
</dbReference>
<organism evidence="2 3">
    <name type="scientific">Emiliania huxleyi (strain CCMP1516)</name>
    <dbReference type="NCBI Taxonomy" id="280463"/>
    <lineage>
        <taxon>Eukaryota</taxon>
        <taxon>Haptista</taxon>
        <taxon>Haptophyta</taxon>
        <taxon>Prymnesiophyceae</taxon>
        <taxon>Isochrysidales</taxon>
        <taxon>Noelaerhabdaceae</taxon>
        <taxon>Emiliania</taxon>
    </lineage>
</organism>
<keyword evidence="3" id="KW-1185">Reference proteome</keyword>
<dbReference type="KEGG" id="ehx:EMIHUDRAFT_113720"/>
<accession>A0A0D3K1G3</accession>
<proteinExistence type="predicted"/>
<reference evidence="2" key="2">
    <citation type="submission" date="2024-10" db="UniProtKB">
        <authorList>
            <consortium name="EnsemblProtists"/>
        </authorList>
    </citation>
    <scope>IDENTIFICATION</scope>
</reference>
<sequence>MLRTLKQHEVTTNQALTPLHGRPRAPAAALRHLAKVQLALVPHPPKGLPEDNHVGVVQTDAKHVAELLLESEKGLARKRVASAAADVASQQVAWQLLAWQLLASQLLASQLLASQLLASQLLASQLLASQLLASQLLASQLLASRRARRSS</sequence>
<dbReference type="GeneID" id="17274873"/>
<reference evidence="3" key="1">
    <citation type="journal article" date="2013" name="Nature">
        <title>Pan genome of the phytoplankton Emiliania underpins its global distribution.</title>
        <authorList>
            <person name="Read B.A."/>
            <person name="Kegel J."/>
            <person name="Klute M.J."/>
            <person name="Kuo A."/>
            <person name="Lefebvre S.C."/>
            <person name="Maumus F."/>
            <person name="Mayer C."/>
            <person name="Miller J."/>
            <person name="Monier A."/>
            <person name="Salamov A."/>
            <person name="Young J."/>
            <person name="Aguilar M."/>
            <person name="Claverie J.M."/>
            <person name="Frickenhaus S."/>
            <person name="Gonzalez K."/>
            <person name="Herman E.K."/>
            <person name="Lin Y.C."/>
            <person name="Napier J."/>
            <person name="Ogata H."/>
            <person name="Sarno A.F."/>
            <person name="Shmutz J."/>
            <person name="Schroeder D."/>
            <person name="de Vargas C."/>
            <person name="Verret F."/>
            <person name="von Dassow P."/>
            <person name="Valentin K."/>
            <person name="Van de Peer Y."/>
            <person name="Wheeler G."/>
            <person name="Dacks J.B."/>
            <person name="Delwiche C.F."/>
            <person name="Dyhrman S.T."/>
            <person name="Glockner G."/>
            <person name="John U."/>
            <person name="Richards T."/>
            <person name="Worden A.Z."/>
            <person name="Zhang X."/>
            <person name="Grigoriev I.V."/>
            <person name="Allen A.E."/>
            <person name="Bidle K."/>
            <person name="Borodovsky M."/>
            <person name="Bowler C."/>
            <person name="Brownlee C."/>
            <person name="Cock J.M."/>
            <person name="Elias M."/>
            <person name="Gladyshev V.N."/>
            <person name="Groth M."/>
            <person name="Guda C."/>
            <person name="Hadaegh A."/>
            <person name="Iglesias-Rodriguez M.D."/>
            <person name="Jenkins J."/>
            <person name="Jones B.M."/>
            <person name="Lawson T."/>
            <person name="Leese F."/>
            <person name="Lindquist E."/>
            <person name="Lobanov A."/>
            <person name="Lomsadze A."/>
            <person name="Malik S.B."/>
            <person name="Marsh M.E."/>
            <person name="Mackinder L."/>
            <person name="Mock T."/>
            <person name="Mueller-Roeber B."/>
            <person name="Pagarete A."/>
            <person name="Parker M."/>
            <person name="Probert I."/>
            <person name="Quesneville H."/>
            <person name="Raines C."/>
            <person name="Rensing S.A."/>
            <person name="Riano-Pachon D.M."/>
            <person name="Richier S."/>
            <person name="Rokitta S."/>
            <person name="Shiraiwa Y."/>
            <person name="Soanes D.M."/>
            <person name="van der Giezen M."/>
            <person name="Wahlund T.M."/>
            <person name="Williams B."/>
            <person name="Wilson W."/>
            <person name="Wolfe G."/>
            <person name="Wurch L.L."/>
        </authorList>
    </citation>
    <scope>NUCLEOTIDE SEQUENCE</scope>
</reference>
<protein>
    <submittedName>
        <fullName evidence="2">Uncharacterized protein</fullName>
    </submittedName>
</protein>
<name>A0A0D3K1G3_EMIH1</name>
<dbReference type="EnsemblProtists" id="EOD29598">
    <property type="protein sequence ID" value="EOD29598"/>
    <property type="gene ID" value="EMIHUDRAFT_113720"/>
</dbReference>